<dbReference type="InterPro" id="IPR000073">
    <property type="entry name" value="AB_hydrolase_1"/>
</dbReference>
<dbReference type="GO" id="GO:0016020">
    <property type="term" value="C:membrane"/>
    <property type="evidence" value="ECO:0007669"/>
    <property type="project" value="TreeGrafter"/>
</dbReference>
<accession>A0A1H1P375</accession>
<dbReference type="PRINTS" id="PR00111">
    <property type="entry name" value="ABHYDROLASE"/>
</dbReference>
<dbReference type="InterPro" id="IPR050266">
    <property type="entry name" value="AB_hydrolase_sf"/>
</dbReference>
<evidence type="ECO:0000256" key="1">
    <source>
        <dbReference type="ARBA" id="ARBA00022801"/>
    </source>
</evidence>
<feature type="domain" description="AB hydrolase-1" evidence="2">
    <location>
        <begin position="41"/>
        <end position="272"/>
    </location>
</feature>
<dbReference type="Gene3D" id="3.40.50.1820">
    <property type="entry name" value="alpha/beta hydrolase"/>
    <property type="match status" value="1"/>
</dbReference>
<dbReference type="InterPro" id="IPR029058">
    <property type="entry name" value="AB_hydrolase_fold"/>
</dbReference>
<dbReference type="RefSeq" id="WP_172829200.1">
    <property type="nucleotide sequence ID" value="NZ_LT629740.1"/>
</dbReference>
<dbReference type="EMBL" id="LT629740">
    <property type="protein sequence ID" value="SDS05465.1"/>
    <property type="molecule type" value="Genomic_DNA"/>
</dbReference>
<dbReference type="Pfam" id="PF12697">
    <property type="entry name" value="Abhydrolase_6"/>
    <property type="match status" value="1"/>
</dbReference>
<dbReference type="AlphaFoldDB" id="A0A1H1P375"/>
<dbReference type="GO" id="GO:0016787">
    <property type="term" value="F:hydrolase activity"/>
    <property type="evidence" value="ECO:0007669"/>
    <property type="project" value="UniProtKB-KW"/>
</dbReference>
<keyword evidence="4" id="KW-1185">Reference proteome</keyword>
<evidence type="ECO:0000259" key="2">
    <source>
        <dbReference type="Pfam" id="PF12697"/>
    </source>
</evidence>
<keyword evidence="1" id="KW-0378">Hydrolase</keyword>
<dbReference type="PANTHER" id="PTHR43798">
    <property type="entry name" value="MONOACYLGLYCEROL LIPASE"/>
    <property type="match status" value="1"/>
</dbReference>
<evidence type="ECO:0000313" key="3">
    <source>
        <dbReference type="EMBL" id="SDS05465.1"/>
    </source>
</evidence>
<evidence type="ECO:0000313" key="4">
    <source>
        <dbReference type="Proteomes" id="UP000199679"/>
    </source>
</evidence>
<protein>
    <submittedName>
        <fullName evidence="3">Pimeloyl-ACP methyl ester carboxylesterase</fullName>
    </submittedName>
</protein>
<dbReference type="Proteomes" id="UP000199679">
    <property type="component" value="Chromosome I"/>
</dbReference>
<dbReference type="STRING" id="652787.SAMN05216490_0454"/>
<name>A0A1H1P375_MUCMA</name>
<proteinExistence type="predicted"/>
<gene>
    <name evidence="3" type="ORF">SAMN05216490_0454</name>
</gene>
<sequence length="281" mass="30783">MKKTTALLIALSFILLCINVFGGAKTYPFHVKVSGKGKQVIVFIPGFACSGDVWDATKNTYGKNYTCYTLTMAGFAGVPAEATPSFKGWEDAIAAYITDNKINKPIIVGHSMGGGLALAIAADYPAIVSKIIVVDALPCLAAMSNPDFKSNPNNDCSPVVAKLTGLTDAQFYQMQLYNIPQLMVDTTHLKQVVNWSVTSDRRTFGTMYCDFLNTDLRTKIAGIKCPALILLESYFATFKPGIEAQYKNLTTAQLAYANKGKHFIMFDDTDWYNQQLAAFIK</sequence>
<dbReference type="SUPFAM" id="SSF53474">
    <property type="entry name" value="alpha/beta-Hydrolases"/>
    <property type="match status" value="1"/>
</dbReference>
<organism evidence="3 4">
    <name type="scientific">Mucilaginibacter mallensis</name>
    <dbReference type="NCBI Taxonomy" id="652787"/>
    <lineage>
        <taxon>Bacteria</taxon>
        <taxon>Pseudomonadati</taxon>
        <taxon>Bacteroidota</taxon>
        <taxon>Sphingobacteriia</taxon>
        <taxon>Sphingobacteriales</taxon>
        <taxon>Sphingobacteriaceae</taxon>
        <taxon>Mucilaginibacter</taxon>
    </lineage>
</organism>
<dbReference type="PANTHER" id="PTHR43798:SF31">
    <property type="entry name" value="AB HYDROLASE SUPERFAMILY PROTEIN YCLE"/>
    <property type="match status" value="1"/>
</dbReference>
<reference evidence="3 4" key="1">
    <citation type="submission" date="2016-10" db="EMBL/GenBank/DDBJ databases">
        <authorList>
            <person name="de Groot N.N."/>
        </authorList>
    </citation>
    <scope>NUCLEOTIDE SEQUENCE [LARGE SCALE GENOMIC DNA]</scope>
    <source>
        <strain evidence="3 4">MP1X4</strain>
    </source>
</reference>